<dbReference type="Proteomes" id="UP001140513">
    <property type="component" value="Unassembled WGS sequence"/>
</dbReference>
<name>A0A9W8X8R2_9PLEO</name>
<proteinExistence type="predicted"/>
<organism evidence="1 2">
    <name type="scientific">Didymosphaeria variabile</name>
    <dbReference type="NCBI Taxonomy" id="1932322"/>
    <lineage>
        <taxon>Eukaryota</taxon>
        <taxon>Fungi</taxon>
        <taxon>Dikarya</taxon>
        <taxon>Ascomycota</taxon>
        <taxon>Pezizomycotina</taxon>
        <taxon>Dothideomycetes</taxon>
        <taxon>Pleosporomycetidae</taxon>
        <taxon>Pleosporales</taxon>
        <taxon>Massarineae</taxon>
        <taxon>Didymosphaeriaceae</taxon>
        <taxon>Didymosphaeria</taxon>
    </lineage>
</organism>
<comment type="caution">
    <text evidence="1">The sequence shown here is derived from an EMBL/GenBank/DDBJ whole genome shotgun (WGS) entry which is preliminary data.</text>
</comment>
<dbReference type="AlphaFoldDB" id="A0A9W8X8R2"/>
<reference evidence="1" key="1">
    <citation type="submission" date="2022-10" db="EMBL/GenBank/DDBJ databases">
        <title>Tapping the CABI collections for fungal endophytes: first genome assemblies for Collariella, Neodidymelliopsis, Ascochyta clinopodiicola, Didymella pomorum, Didymosphaeria variabile, Neocosmospora piperis and Neocucurbitaria cava.</title>
        <authorList>
            <person name="Hill R."/>
        </authorList>
    </citation>
    <scope>NUCLEOTIDE SEQUENCE</scope>
    <source>
        <strain evidence="1">IMI 356815</strain>
    </source>
</reference>
<evidence type="ECO:0000313" key="1">
    <source>
        <dbReference type="EMBL" id="KAJ4344366.1"/>
    </source>
</evidence>
<dbReference type="RefSeq" id="XP_056064818.1">
    <property type="nucleotide sequence ID" value="XM_056220831.1"/>
</dbReference>
<dbReference type="EMBL" id="JAPEUX010000010">
    <property type="protein sequence ID" value="KAJ4344366.1"/>
    <property type="molecule type" value="Genomic_DNA"/>
</dbReference>
<dbReference type="GeneID" id="80915636"/>
<keyword evidence="2" id="KW-1185">Reference proteome</keyword>
<sequence>MESSVSGTNGLKLILTPRTSVATSFRGLYRLHLFFATGVVKRAADGEAAQQQTGLETYKYADAVIKAPKRIIKSKKVNDFPFLAYELSQLSNQSLVWYTIRSLITSSLTPKGNGSLPARLIARLSSLAFCWALEQWYSQVGVTALQYVYERQNVPVVTKSSGVTHPNLKEFARERQATDFREWAQYYAFNVIGVSS</sequence>
<evidence type="ECO:0000313" key="2">
    <source>
        <dbReference type="Proteomes" id="UP001140513"/>
    </source>
</evidence>
<accession>A0A9W8X8R2</accession>
<gene>
    <name evidence="1" type="ORF">N0V89_012106</name>
</gene>
<protein>
    <submittedName>
        <fullName evidence="1">Uncharacterized protein</fullName>
    </submittedName>
</protein>